<evidence type="ECO:0000313" key="1">
    <source>
        <dbReference type="EMBL" id="MCQ9628889.1"/>
    </source>
</evidence>
<dbReference type="Gene3D" id="3.40.120.10">
    <property type="entry name" value="Alpha-D-Glucose-1,6-Bisphosphate, subunit A, domain 3"/>
    <property type="match status" value="1"/>
</dbReference>
<proteinExistence type="predicted"/>
<protein>
    <submittedName>
        <fullName evidence="1">Phosphomannomutase</fullName>
    </submittedName>
</protein>
<evidence type="ECO:0000313" key="2">
    <source>
        <dbReference type="Proteomes" id="UP001206331"/>
    </source>
</evidence>
<comment type="caution">
    <text evidence="1">The sequence shown here is derived from an EMBL/GenBank/DDBJ whole genome shotgun (WGS) entry which is preliminary data.</text>
</comment>
<gene>
    <name evidence="1" type="ORF">LZL92_01165</name>
</gene>
<organism evidence="1 2">
    <name type="scientific">Actinobacillus suis</name>
    <dbReference type="NCBI Taxonomy" id="716"/>
    <lineage>
        <taxon>Bacteria</taxon>
        <taxon>Pseudomonadati</taxon>
        <taxon>Pseudomonadota</taxon>
        <taxon>Gammaproteobacteria</taxon>
        <taxon>Pasteurellales</taxon>
        <taxon>Pasteurellaceae</taxon>
        <taxon>Actinobacillus</taxon>
    </lineage>
</organism>
<dbReference type="Proteomes" id="UP001206331">
    <property type="component" value="Unassembled WGS sequence"/>
</dbReference>
<name>A0ABT1WRH1_ACTSU</name>
<accession>A0ABT1WRH1</accession>
<reference evidence="1 2" key="1">
    <citation type="submission" date="2021-12" db="EMBL/GenBank/DDBJ databases">
        <title>Identification and characterization of A. suis stains in western Canada.</title>
        <authorList>
            <person name="Kulathunga D.G.R.S."/>
            <person name="De Oliveira Costa M."/>
        </authorList>
    </citation>
    <scope>NUCLEOTIDE SEQUENCE [LARGE SCALE GENOMIC DNA]</scope>
    <source>
        <strain evidence="1 2">18_292</strain>
    </source>
</reference>
<sequence length="51" mass="5717">MSKLTCSKAYDIREQFSIELNTDIAYRIGSALGQFLNPKSITIGDDVHINE</sequence>
<dbReference type="GeneID" id="34292319"/>
<keyword evidence="2" id="KW-1185">Reference proteome</keyword>
<dbReference type="EMBL" id="JAJUPA010000001">
    <property type="protein sequence ID" value="MCQ9628889.1"/>
    <property type="molecule type" value="Genomic_DNA"/>
</dbReference>
<dbReference type="RefSeq" id="WP_081541505.1">
    <property type="nucleotide sequence ID" value="NZ_CP090556.1"/>
</dbReference>